<proteinExistence type="predicted"/>
<sequence>MSRPVKYAVVIPVEKYAWESNPDVASDLRYEAVKLMQQKGLVVSDIKMDVVDAETVHPAMAPTYTWDGREITPPKVLVRFQAELIPNELGLKEIEEGLL</sequence>
<reference evidence="1 2" key="1">
    <citation type="submission" date="2016-06" db="EMBL/GenBank/DDBJ databases">
        <authorList>
            <person name="Kjaerup R.B."/>
            <person name="Dalgaard T.S."/>
            <person name="Juul-Madsen H.R."/>
        </authorList>
    </citation>
    <scope>NUCLEOTIDE SEQUENCE [LARGE SCALE GENOMIC DNA]</scope>
    <source>
        <strain evidence="1 2">1127319.6</strain>
    </source>
</reference>
<comment type="caution">
    <text evidence="1">The sequence shown here is derived from an EMBL/GenBank/DDBJ whole genome shotgun (WGS) entry which is preliminary data.</text>
</comment>
<accession>A0A1A3GY37</accession>
<dbReference type="AlphaFoldDB" id="A0A1A3GY37"/>
<name>A0A1A3GY37_MYCMU</name>
<evidence type="ECO:0000313" key="2">
    <source>
        <dbReference type="Proteomes" id="UP000093898"/>
    </source>
</evidence>
<evidence type="ECO:0000313" key="1">
    <source>
        <dbReference type="EMBL" id="OBJ40259.1"/>
    </source>
</evidence>
<gene>
    <name evidence="1" type="ORF">A5630_25245</name>
</gene>
<protein>
    <submittedName>
        <fullName evidence="1">Uncharacterized protein</fullName>
    </submittedName>
</protein>
<dbReference type="RefSeq" id="WP_064982406.1">
    <property type="nucleotide sequence ID" value="NZ_LZLC01000160.1"/>
</dbReference>
<dbReference type="EMBL" id="LZLC01000160">
    <property type="protein sequence ID" value="OBJ40259.1"/>
    <property type="molecule type" value="Genomic_DNA"/>
</dbReference>
<dbReference type="Proteomes" id="UP000093898">
    <property type="component" value="Unassembled WGS sequence"/>
</dbReference>
<organism evidence="1 2">
    <name type="scientific">Mycolicibacterium mucogenicum</name>
    <name type="common">Mycobacterium mucogenicum</name>
    <dbReference type="NCBI Taxonomy" id="56689"/>
    <lineage>
        <taxon>Bacteria</taxon>
        <taxon>Bacillati</taxon>
        <taxon>Actinomycetota</taxon>
        <taxon>Actinomycetes</taxon>
        <taxon>Mycobacteriales</taxon>
        <taxon>Mycobacteriaceae</taxon>
        <taxon>Mycolicibacterium</taxon>
    </lineage>
</organism>